<dbReference type="InterPro" id="IPR005538">
    <property type="entry name" value="LrgA/CidA"/>
</dbReference>
<evidence type="ECO:0000256" key="1">
    <source>
        <dbReference type="ARBA" id="ARBA00004651"/>
    </source>
</evidence>
<feature type="transmembrane region" description="Helical" evidence="6">
    <location>
        <begin position="96"/>
        <end position="126"/>
    </location>
</feature>
<dbReference type="Pfam" id="PF03788">
    <property type="entry name" value="LrgA"/>
    <property type="match status" value="1"/>
</dbReference>
<feature type="transmembrane region" description="Helical" evidence="6">
    <location>
        <begin position="73"/>
        <end position="90"/>
    </location>
</feature>
<keyword evidence="3 6" id="KW-0812">Transmembrane</keyword>
<dbReference type="EMBL" id="QNRH01000010">
    <property type="protein sequence ID" value="RBO91077.1"/>
    <property type="molecule type" value="Genomic_DNA"/>
</dbReference>
<dbReference type="PANTHER" id="PTHR33931">
    <property type="entry name" value="HOLIN-LIKE PROTEIN CIDA-RELATED"/>
    <property type="match status" value="1"/>
</dbReference>
<dbReference type="GO" id="GO:0005886">
    <property type="term" value="C:plasma membrane"/>
    <property type="evidence" value="ECO:0007669"/>
    <property type="project" value="UniProtKB-SubCell"/>
</dbReference>
<dbReference type="PANTHER" id="PTHR33931:SF2">
    <property type="entry name" value="HOLIN-LIKE PROTEIN CIDA"/>
    <property type="match status" value="1"/>
</dbReference>
<comment type="subcellular location">
    <subcellularLocation>
        <location evidence="1">Cell membrane</location>
        <topology evidence="1">Multi-pass membrane protein</topology>
    </subcellularLocation>
</comment>
<accession>A0A366DLW1</accession>
<feature type="transmembrane region" description="Helical" evidence="6">
    <location>
        <begin position="46"/>
        <end position="66"/>
    </location>
</feature>
<keyword evidence="5 6" id="KW-0472">Membrane</keyword>
<protein>
    <submittedName>
        <fullName evidence="7">Holin-like protein</fullName>
    </submittedName>
</protein>
<evidence type="ECO:0000313" key="8">
    <source>
        <dbReference type="Proteomes" id="UP000252893"/>
    </source>
</evidence>
<keyword evidence="2" id="KW-1003">Cell membrane</keyword>
<sequence length="139" mass="15154">MSPAQLSGGVRHWVQSSRIGQIALIAGFWALGEGIVRVTHMPVPGSVVGLFLLFILLITGGMNLLTVRRGAQWYLAEMLLFFIPAVLAVLDHHEFFGLLGLKILAVILFGTVIVMISTALAVEAGLRLSRHLQKMRHSS</sequence>
<evidence type="ECO:0000256" key="5">
    <source>
        <dbReference type="ARBA" id="ARBA00023136"/>
    </source>
</evidence>
<evidence type="ECO:0000256" key="4">
    <source>
        <dbReference type="ARBA" id="ARBA00022989"/>
    </source>
</evidence>
<keyword evidence="4 6" id="KW-1133">Transmembrane helix</keyword>
<dbReference type="OrthoDB" id="194658at2"/>
<dbReference type="AlphaFoldDB" id="A0A366DLW1"/>
<dbReference type="Proteomes" id="UP000252893">
    <property type="component" value="Unassembled WGS sequence"/>
</dbReference>
<name>A0A366DLW1_9HYPH</name>
<organism evidence="7 8">
    <name type="scientific">Pseudochrobactrum asaccharolyticum</name>
    <dbReference type="NCBI Taxonomy" id="354351"/>
    <lineage>
        <taxon>Bacteria</taxon>
        <taxon>Pseudomonadati</taxon>
        <taxon>Pseudomonadota</taxon>
        <taxon>Alphaproteobacteria</taxon>
        <taxon>Hyphomicrobiales</taxon>
        <taxon>Brucellaceae</taxon>
        <taxon>Pseudochrobactrum</taxon>
    </lineage>
</organism>
<gene>
    <name evidence="7" type="ORF">DFR47_11077</name>
</gene>
<evidence type="ECO:0000313" key="7">
    <source>
        <dbReference type="EMBL" id="RBO91077.1"/>
    </source>
</evidence>
<evidence type="ECO:0000256" key="6">
    <source>
        <dbReference type="SAM" id="Phobius"/>
    </source>
</evidence>
<dbReference type="RefSeq" id="WP_113946029.1">
    <property type="nucleotide sequence ID" value="NZ_JBHEEG010000011.1"/>
</dbReference>
<evidence type="ECO:0000256" key="2">
    <source>
        <dbReference type="ARBA" id="ARBA00022475"/>
    </source>
</evidence>
<keyword evidence="8" id="KW-1185">Reference proteome</keyword>
<comment type="caution">
    <text evidence="7">The sequence shown here is derived from an EMBL/GenBank/DDBJ whole genome shotgun (WGS) entry which is preliminary data.</text>
</comment>
<evidence type="ECO:0000256" key="3">
    <source>
        <dbReference type="ARBA" id="ARBA00022692"/>
    </source>
</evidence>
<reference evidence="7 8" key="1">
    <citation type="submission" date="2018-06" db="EMBL/GenBank/DDBJ databases">
        <title>Genomic Encyclopedia of Type Strains, Phase IV (KMG-IV): sequencing the most valuable type-strain genomes for metagenomic binning, comparative biology and taxonomic classification.</title>
        <authorList>
            <person name="Goeker M."/>
        </authorList>
    </citation>
    <scope>NUCLEOTIDE SEQUENCE [LARGE SCALE GENOMIC DNA]</scope>
    <source>
        <strain evidence="7 8">DSM 25619</strain>
    </source>
</reference>
<proteinExistence type="predicted"/>